<feature type="transmembrane region" description="Helical" evidence="1">
    <location>
        <begin position="38"/>
        <end position="60"/>
    </location>
</feature>
<evidence type="ECO:0008006" key="4">
    <source>
        <dbReference type="Google" id="ProtNLM"/>
    </source>
</evidence>
<accession>A0A4Y9ABE6</accession>
<evidence type="ECO:0000313" key="2">
    <source>
        <dbReference type="EMBL" id="TFJ91684.1"/>
    </source>
</evidence>
<dbReference type="EMBL" id="SRHY01000042">
    <property type="protein sequence ID" value="TFJ91684.1"/>
    <property type="molecule type" value="Genomic_DNA"/>
</dbReference>
<evidence type="ECO:0000256" key="1">
    <source>
        <dbReference type="SAM" id="Phobius"/>
    </source>
</evidence>
<evidence type="ECO:0000313" key="3">
    <source>
        <dbReference type="Proteomes" id="UP000298484"/>
    </source>
</evidence>
<dbReference type="OrthoDB" id="9986612at2"/>
<organism evidence="2 3">
    <name type="scientific">Lentibacillus salicampi</name>
    <dbReference type="NCBI Taxonomy" id="175306"/>
    <lineage>
        <taxon>Bacteria</taxon>
        <taxon>Bacillati</taxon>
        <taxon>Bacillota</taxon>
        <taxon>Bacilli</taxon>
        <taxon>Bacillales</taxon>
        <taxon>Bacillaceae</taxon>
        <taxon>Lentibacillus</taxon>
    </lineage>
</organism>
<protein>
    <recommendedName>
        <fullName evidence="4">DUF3955 domain-containing protein</fullName>
    </recommendedName>
</protein>
<dbReference type="RefSeq" id="WP_135111233.1">
    <property type="nucleotide sequence ID" value="NZ_SRHY01000042.1"/>
</dbReference>
<keyword evidence="3" id="KW-1185">Reference proteome</keyword>
<gene>
    <name evidence="2" type="ORF">E4U82_16255</name>
</gene>
<dbReference type="Proteomes" id="UP000298484">
    <property type="component" value="Unassembled WGS sequence"/>
</dbReference>
<comment type="caution">
    <text evidence="2">The sequence shown here is derived from an EMBL/GenBank/DDBJ whole genome shotgun (WGS) entry which is preliminary data.</text>
</comment>
<proteinExistence type="predicted"/>
<sequence length="65" mass="7100">MKNIGILLSGLSLLTLAMVIILSRVAEAVFSIARNPTYTTPFFVYILIGIVFLLGVALIFGKEQK</sequence>
<dbReference type="AlphaFoldDB" id="A0A4Y9ABE6"/>
<name>A0A4Y9ABE6_9BACI</name>
<reference evidence="2 3" key="1">
    <citation type="submission" date="2019-03" db="EMBL/GenBank/DDBJ databases">
        <title>Genome sequence of Lentibacillus salicampi ATCC BAA-719.</title>
        <authorList>
            <person name="Maclea K.S."/>
            <person name="Simoes Junior M."/>
        </authorList>
    </citation>
    <scope>NUCLEOTIDE SEQUENCE [LARGE SCALE GENOMIC DNA]</scope>
    <source>
        <strain evidence="2 3">ATCC BAA-719</strain>
    </source>
</reference>
<keyword evidence="1" id="KW-0472">Membrane</keyword>
<keyword evidence="1" id="KW-0812">Transmembrane</keyword>
<keyword evidence="1" id="KW-1133">Transmembrane helix</keyword>